<comment type="cofactor">
    <cofactor evidence="1 6">
        <name>FAD</name>
        <dbReference type="ChEBI" id="CHEBI:57692"/>
    </cofactor>
</comment>
<dbReference type="InterPro" id="IPR012132">
    <property type="entry name" value="GMC_OxRdtase"/>
</dbReference>
<keyword evidence="4 6" id="KW-0274">FAD</keyword>
<dbReference type="SUPFAM" id="SSF54373">
    <property type="entry name" value="FAD-linked reductases, C-terminal domain"/>
    <property type="match status" value="1"/>
</dbReference>
<evidence type="ECO:0000256" key="6">
    <source>
        <dbReference type="PIRSR" id="PIRSR000137-2"/>
    </source>
</evidence>
<dbReference type="EMBL" id="AOKY01000387">
    <property type="protein sequence ID" value="KDB21943.1"/>
    <property type="molecule type" value="Genomic_DNA"/>
</dbReference>
<dbReference type="AlphaFoldDB" id="A0A059J2N9"/>
<dbReference type="Gene3D" id="3.30.560.10">
    <property type="entry name" value="Glucose Oxidase, domain 3"/>
    <property type="match status" value="1"/>
</dbReference>
<dbReference type="SUPFAM" id="SSF51905">
    <property type="entry name" value="FAD/NAD(P)-binding domain"/>
    <property type="match status" value="1"/>
</dbReference>
<proteinExistence type="inferred from homology"/>
<organism evidence="8 9">
    <name type="scientific">Trichophyton interdigitale (strain MR816)</name>
    <dbReference type="NCBI Taxonomy" id="1215338"/>
    <lineage>
        <taxon>Eukaryota</taxon>
        <taxon>Fungi</taxon>
        <taxon>Dikarya</taxon>
        <taxon>Ascomycota</taxon>
        <taxon>Pezizomycotina</taxon>
        <taxon>Eurotiomycetes</taxon>
        <taxon>Eurotiomycetidae</taxon>
        <taxon>Onygenales</taxon>
        <taxon>Arthrodermataceae</taxon>
        <taxon>Trichophyton</taxon>
    </lineage>
</organism>
<dbReference type="Pfam" id="PF05199">
    <property type="entry name" value="GMC_oxred_C"/>
    <property type="match status" value="1"/>
</dbReference>
<accession>A0A059J2N9</accession>
<evidence type="ECO:0000256" key="4">
    <source>
        <dbReference type="ARBA" id="ARBA00022827"/>
    </source>
</evidence>
<dbReference type="PIRSF" id="PIRSF000137">
    <property type="entry name" value="Alcohol_oxidase"/>
    <property type="match status" value="1"/>
</dbReference>
<evidence type="ECO:0000313" key="9">
    <source>
        <dbReference type="Proteomes" id="UP000024533"/>
    </source>
</evidence>
<evidence type="ECO:0000313" key="8">
    <source>
        <dbReference type="EMBL" id="KDB21943.1"/>
    </source>
</evidence>
<dbReference type="PANTHER" id="PTHR11552">
    <property type="entry name" value="GLUCOSE-METHANOL-CHOLINE GMC OXIDOREDUCTASE"/>
    <property type="match status" value="1"/>
</dbReference>
<feature type="binding site" evidence="6">
    <location>
        <begin position="14"/>
        <end position="15"/>
    </location>
    <ligand>
        <name>FAD</name>
        <dbReference type="ChEBI" id="CHEBI:57692"/>
    </ligand>
</feature>
<reference evidence="8 9" key="1">
    <citation type="submission" date="2014-02" db="EMBL/GenBank/DDBJ databases">
        <title>The Genome Sequence of Trichophyton interdigitale MR816.</title>
        <authorList>
            <consortium name="The Broad Institute Genomics Platform"/>
            <person name="Cuomo C.A."/>
            <person name="White T.C."/>
            <person name="Graser Y."/>
            <person name="Martinez-Rossi N."/>
            <person name="Heitman J."/>
            <person name="Young S.K."/>
            <person name="Zeng Q."/>
            <person name="Gargeya S."/>
            <person name="Abouelleil A."/>
            <person name="Alvarado L."/>
            <person name="Chapman S.B."/>
            <person name="Gainer-Dewar J."/>
            <person name="Goldberg J."/>
            <person name="Griggs A."/>
            <person name="Gujja S."/>
            <person name="Hansen M."/>
            <person name="Howarth C."/>
            <person name="Imamovic A."/>
            <person name="Larimer J."/>
            <person name="Martinez D."/>
            <person name="Murphy C."/>
            <person name="Pearson M.D."/>
            <person name="Persinoti G."/>
            <person name="Poon T."/>
            <person name="Priest M."/>
            <person name="Roberts A.D."/>
            <person name="Saif S."/>
            <person name="Shea T.D."/>
            <person name="Sykes S.N."/>
            <person name="Wortman J."/>
            <person name="Nusbaum C."/>
            <person name="Birren B."/>
        </authorList>
    </citation>
    <scope>NUCLEOTIDE SEQUENCE [LARGE SCALE GENOMIC DNA]</scope>
    <source>
        <strain evidence="8 9">MR816</strain>
    </source>
</reference>
<evidence type="ECO:0000256" key="3">
    <source>
        <dbReference type="ARBA" id="ARBA00022630"/>
    </source>
</evidence>
<dbReference type="OrthoDB" id="269227at2759"/>
<dbReference type="Proteomes" id="UP000024533">
    <property type="component" value="Unassembled WGS sequence"/>
</dbReference>
<dbReference type="InterPro" id="IPR007867">
    <property type="entry name" value="GMC_OxRtase_C"/>
</dbReference>
<dbReference type="InterPro" id="IPR036188">
    <property type="entry name" value="FAD/NAD-bd_sf"/>
</dbReference>
<comment type="similarity">
    <text evidence="2">Belongs to the GMC oxidoreductase family.</text>
</comment>
<gene>
    <name evidence="8" type="ORF">H109_06083</name>
</gene>
<protein>
    <recommendedName>
        <fullName evidence="7">Glucose-methanol-choline oxidoreductase N-terminal domain-containing protein</fullName>
    </recommendedName>
</protein>
<keyword evidence="3" id="KW-0285">Flavoprotein</keyword>
<dbReference type="Pfam" id="PF00732">
    <property type="entry name" value="GMC_oxred_N"/>
    <property type="match status" value="1"/>
</dbReference>
<dbReference type="GO" id="GO:0016614">
    <property type="term" value="F:oxidoreductase activity, acting on CH-OH group of donors"/>
    <property type="evidence" value="ECO:0007669"/>
    <property type="project" value="InterPro"/>
</dbReference>
<dbReference type="STRING" id="1215338.A0A059J2N9"/>
<dbReference type="GO" id="GO:0050660">
    <property type="term" value="F:flavin adenine dinucleotide binding"/>
    <property type="evidence" value="ECO:0007669"/>
    <property type="project" value="InterPro"/>
</dbReference>
<dbReference type="HOGENOM" id="CLU_002865_7_2_1"/>
<feature type="active site" description="Proton acceptor" evidence="5">
    <location>
        <position position="549"/>
    </location>
</feature>
<dbReference type="PROSITE" id="PS00624">
    <property type="entry name" value="GMC_OXRED_2"/>
    <property type="match status" value="1"/>
</dbReference>
<dbReference type="Gene3D" id="3.50.50.60">
    <property type="entry name" value="FAD/NAD(P)-binding domain"/>
    <property type="match status" value="1"/>
</dbReference>
<evidence type="ECO:0000259" key="7">
    <source>
        <dbReference type="PROSITE" id="PS00624"/>
    </source>
</evidence>
<dbReference type="PANTHER" id="PTHR11552:SF147">
    <property type="entry name" value="CHOLINE DEHYDROGENASE, MITOCHONDRIAL"/>
    <property type="match status" value="1"/>
</dbReference>
<feature type="domain" description="Glucose-methanol-choline oxidoreductase N-terminal" evidence="7">
    <location>
        <begin position="262"/>
        <end position="276"/>
    </location>
</feature>
<feature type="binding site" evidence="6">
    <location>
        <position position="221"/>
    </location>
    <ligand>
        <name>FAD</name>
        <dbReference type="ChEBI" id="CHEBI:57692"/>
    </ligand>
</feature>
<keyword evidence="9" id="KW-1185">Reference proteome</keyword>
<feature type="active site" description="Proton donor" evidence="5">
    <location>
        <position position="505"/>
    </location>
</feature>
<dbReference type="InterPro" id="IPR000172">
    <property type="entry name" value="GMC_OxRdtase_N"/>
</dbReference>
<comment type="caution">
    <text evidence="8">The sequence shown here is derived from an EMBL/GenBank/DDBJ whole genome shotgun (WGS) entry which is preliminary data.</text>
</comment>
<name>A0A059J2N9_TRIIM</name>
<evidence type="ECO:0000256" key="1">
    <source>
        <dbReference type="ARBA" id="ARBA00001974"/>
    </source>
</evidence>
<dbReference type="OMA" id="NYPWIHI"/>
<sequence length="569" mass="62042">MSSIYDYIICGGGTSGCVVAARLAEDPNLRILVLEAGPDSADLENVHMVGGWLNNFDSETDWNIITNPMPGVDGREIKLSRGRFLGGCSGCNGTLCIRGCKQDYDDWGLEGWTGEEFFKCMSKAETYHPKPWLESAEGVHGTSGPIHTEPHDLAPISKRILDSFISKGIPYKGDLFSTGEVSHGCGHVVRTVHEGLRSTAADYLTKGNRKDNVTILCNTSVDKVIIEPREGSLKATGVATISTADKTHRTFQATREVIVSGGAYCSPAILLRSGIGPKEELDKHGIPCKVNLPGVGKNLMDHLIVAIFYETEEGLTNDHLVYHKGAFEKSYSEWKEHKSGFLSSFPFGAFAFARVDDLLADVPAWKNAPREEGRDPMGLAPCQPNIELFNTECYGGPKHYNIFATNSHTFSFIAELFGPRSRGSVTLKSTDPLDPPAVDCNYLDDPLDMLVITEACRLGNEILTEGLGTKNIIKGSWPPELKHHTFKTRDEWIPYVKEHGTTCYHPGGTCAMGKSDNPSAVLDEKLRVRGVAGLRVADCSVMPTLHGGHNQMPAYGIGEKCAEIIKNGN</sequence>
<evidence type="ECO:0000256" key="2">
    <source>
        <dbReference type="ARBA" id="ARBA00010790"/>
    </source>
</evidence>
<evidence type="ECO:0000256" key="5">
    <source>
        <dbReference type="PIRSR" id="PIRSR000137-1"/>
    </source>
</evidence>